<comment type="cofactor">
    <cofactor evidence="2">
        <name>Mg(2+)</name>
        <dbReference type="ChEBI" id="CHEBI:18420"/>
    </cofactor>
</comment>
<feature type="domain" description="Mab-21-like nucleotidyltransferase" evidence="12">
    <location>
        <begin position="69"/>
        <end position="252"/>
    </location>
</feature>
<dbReference type="InterPro" id="IPR024810">
    <property type="entry name" value="MAB21L/cGLR"/>
</dbReference>
<dbReference type="PANTHER" id="PTHR10656">
    <property type="entry name" value="CELL FATE DETERMINING PROTEIN MAB21-RELATED"/>
    <property type="match status" value="1"/>
</dbReference>
<dbReference type="AlphaFoldDB" id="R4WR34"/>
<evidence type="ECO:0000256" key="9">
    <source>
        <dbReference type="ARBA" id="ARBA00022842"/>
    </source>
</evidence>
<evidence type="ECO:0000256" key="10">
    <source>
        <dbReference type="ARBA" id="ARBA00023134"/>
    </source>
</evidence>
<evidence type="ECO:0000313" key="14">
    <source>
        <dbReference type="EMBL" id="BAN21371.1"/>
    </source>
</evidence>
<evidence type="ECO:0000256" key="11">
    <source>
        <dbReference type="ARBA" id="ARBA00023211"/>
    </source>
</evidence>
<name>R4WR34_RIPPE</name>
<feature type="domain" description="Mab-21-like HhH/H2TH-like" evidence="13">
    <location>
        <begin position="257"/>
        <end position="351"/>
    </location>
</feature>
<comment type="cofactor">
    <cofactor evidence="1">
        <name>Mn(2+)</name>
        <dbReference type="ChEBI" id="CHEBI:29035"/>
    </cofactor>
</comment>
<keyword evidence="6" id="KW-0479">Metal-binding</keyword>
<evidence type="ECO:0000259" key="12">
    <source>
        <dbReference type="Pfam" id="PF03281"/>
    </source>
</evidence>
<keyword evidence="10" id="KW-0342">GTP-binding</keyword>
<evidence type="ECO:0000256" key="4">
    <source>
        <dbReference type="ARBA" id="ARBA00022679"/>
    </source>
</evidence>
<dbReference type="Pfam" id="PF20266">
    <property type="entry name" value="Mab-21_C"/>
    <property type="match status" value="1"/>
</dbReference>
<evidence type="ECO:0000256" key="3">
    <source>
        <dbReference type="ARBA" id="ARBA00008307"/>
    </source>
</evidence>
<dbReference type="Gene3D" id="1.10.1410.40">
    <property type="match status" value="1"/>
</dbReference>
<proteinExistence type="evidence at transcript level"/>
<keyword evidence="4" id="KW-0808">Transferase</keyword>
<evidence type="ECO:0000256" key="2">
    <source>
        <dbReference type="ARBA" id="ARBA00001946"/>
    </source>
</evidence>
<evidence type="ECO:0000256" key="5">
    <source>
        <dbReference type="ARBA" id="ARBA00022695"/>
    </source>
</evidence>
<evidence type="ECO:0000256" key="6">
    <source>
        <dbReference type="ARBA" id="ARBA00022723"/>
    </source>
</evidence>
<dbReference type="InterPro" id="IPR046903">
    <property type="entry name" value="Mab-21-like_nuc_Trfase"/>
</dbReference>
<organism evidence="14">
    <name type="scientific">Riptortus pedestris</name>
    <name type="common">Bean bug</name>
    <dbReference type="NCBI Taxonomy" id="329032"/>
    <lineage>
        <taxon>Eukaryota</taxon>
        <taxon>Metazoa</taxon>
        <taxon>Ecdysozoa</taxon>
        <taxon>Arthropoda</taxon>
        <taxon>Hexapoda</taxon>
        <taxon>Insecta</taxon>
        <taxon>Pterygota</taxon>
        <taxon>Neoptera</taxon>
        <taxon>Paraneoptera</taxon>
        <taxon>Hemiptera</taxon>
        <taxon>Heteroptera</taxon>
        <taxon>Panheteroptera</taxon>
        <taxon>Pentatomomorpha</taxon>
        <taxon>Coreoidea</taxon>
        <taxon>Alydidae</taxon>
        <taxon>Riptortus</taxon>
    </lineage>
</organism>
<evidence type="ECO:0000256" key="1">
    <source>
        <dbReference type="ARBA" id="ARBA00001936"/>
    </source>
</evidence>
<sequence>MSLREEKFYEPLDSILEEINLRCVRLNAEDRKANVHKAHIVSALVVNEMRKVDNVFDELFSRIDFVGSYYDGLKVKEPTSFNMNLIMKLPVRYDSIKIEEDFDVPGFVKINCDNLVKQPVPENVQRKFDSWIVDGYLVENRPRQWLESVLVRTLQHKGFEFDVSDEYYEVKLMKIGPAFMVRIVGYPHIDIIFAFTIEFQNSIQPPAAFSRHYKYSYPWIVVSDTVKKYYYGRRDTHWRISFPGAERSILHNQYKLKYILRFLKAFRDAQTNVVIPSYFFTNVFLWQMQDLSEGSLPERFWEKRTGYLYVYMINDLYSALRECNLKYYWSEEVNLFKNYNCDHLKNMEGQLRNIIREINKRIPDSTEDLRTYMFGLYNS</sequence>
<dbReference type="SMART" id="SM01265">
    <property type="entry name" value="Mab-21"/>
    <property type="match status" value="1"/>
</dbReference>
<accession>R4WR34</accession>
<evidence type="ECO:0000259" key="13">
    <source>
        <dbReference type="Pfam" id="PF20266"/>
    </source>
</evidence>
<keyword evidence="5" id="KW-0548">Nucleotidyltransferase</keyword>
<keyword evidence="8" id="KW-0067">ATP-binding</keyword>
<dbReference type="EMBL" id="AK418156">
    <property type="protein sequence ID" value="BAN21371.1"/>
    <property type="molecule type" value="mRNA"/>
</dbReference>
<evidence type="ECO:0000256" key="7">
    <source>
        <dbReference type="ARBA" id="ARBA00022741"/>
    </source>
</evidence>
<dbReference type="InterPro" id="IPR046906">
    <property type="entry name" value="Mab-21_HhH/H2TH-like"/>
</dbReference>
<keyword evidence="9" id="KW-0460">Magnesium</keyword>
<comment type="similarity">
    <text evidence="3">Belongs to the mab-21 family.</text>
</comment>
<dbReference type="GO" id="GO:0016779">
    <property type="term" value="F:nucleotidyltransferase activity"/>
    <property type="evidence" value="ECO:0007669"/>
    <property type="project" value="UniProtKB-KW"/>
</dbReference>
<protein>
    <submittedName>
        <fullName evidence="14">Unkown protein</fullName>
    </submittedName>
</protein>
<dbReference type="Pfam" id="PF03281">
    <property type="entry name" value="Mab-21"/>
    <property type="match status" value="1"/>
</dbReference>
<dbReference type="GO" id="GO:0005524">
    <property type="term" value="F:ATP binding"/>
    <property type="evidence" value="ECO:0007669"/>
    <property type="project" value="UniProtKB-KW"/>
</dbReference>
<dbReference type="PANTHER" id="PTHR10656:SF42">
    <property type="entry name" value="CYCLIC GMP-AMP SYNTHASE-LIKE PROTEIN-RELATED"/>
    <property type="match status" value="1"/>
</dbReference>
<dbReference type="Gene3D" id="3.30.460.90">
    <property type="match status" value="1"/>
</dbReference>
<reference evidence="14" key="1">
    <citation type="journal article" date="2013" name="PLoS ONE">
        <title>Gene expression in gut symbiotic organ of stinkbug affected by extracellular bacterial symbiont.</title>
        <authorList>
            <person name="Futahashi R."/>
            <person name="Tanaka K."/>
            <person name="Tanahashi M."/>
            <person name="Nikoh N."/>
            <person name="Kikuchi Y."/>
            <person name="Lee B.L."/>
            <person name="Fukatsu T."/>
        </authorList>
    </citation>
    <scope>NUCLEOTIDE SEQUENCE</scope>
    <source>
        <tissue evidence="14">Midgut</tissue>
    </source>
</reference>
<evidence type="ECO:0000256" key="8">
    <source>
        <dbReference type="ARBA" id="ARBA00022840"/>
    </source>
</evidence>
<dbReference type="GO" id="GO:0005525">
    <property type="term" value="F:GTP binding"/>
    <property type="evidence" value="ECO:0007669"/>
    <property type="project" value="UniProtKB-KW"/>
</dbReference>
<keyword evidence="11" id="KW-0464">Manganese</keyword>
<keyword evidence="7" id="KW-0547">Nucleotide-binding</keyword>
<dbReference type="GO" id="GO:0046872">
    <property type="term" value="F:metal ion binding"/>
    <property type="evidence" value="ECO:0007669"/>
    <property type="project" value="UniProtKB-KW"/>
</dbReference>